<evidence type="ECO:0008006" key="5">
    <source>
        <dbReference type="Google" id="ProtNLM"/>
    </source>
</evidence>
<evidence type="ECO:0000259" key="1">
    <source>
        <dbReference type="Pfam" id="PF00534"/>
    </source>
</evidence>
<dbReference type="Proteomes" id="UP000076234">
    <property type="component" value="Chromosome"/>
</dbReference>
<dbReference type="SUPFAM" id="SSF53756">
    <property type="entry name" value="UDP-Glycosyltransferase/glycogen phosphorylase"/>
    <property type="match status" value="1"/>
</dbReference>
<dbReference type="EMBL" id="CP013342">
    <property type="protein sequence ID" value="AMU95633.1"/>
    <property type="molecule type" value="Genomic_DNA"/>
</dbReference>
<dbReference type="InterPro" id="IPR028098">
    <property type="entry name" value="Glyco_trans_4-like_N"/>
</dbReference>
<dbReference type="Gene3D" id="3.40.50.2000">
    <property type="entry name" value="Glycogen Phosphorylase B"/>
    <property type="match status" value="2"/>
</dbReference>
<dbReference type="AlphaFoldDB" id="A0A142W0S1"/>
<dbReference type="PANTHER" id="PTHR12526">
    <property type="entry name" value="GLYCOSYLTRANSFERASE"/>
    <property type="match status" value="1"/>
</dbReference>
<dbReference type="KEGG" id="ster:AOA14_13545"/>
<evidence type="ECO:0000259" key="2">
    <source>
        <dbReference type="Pfam" id="PF13579"/>
    </source>
</evidence>
<reference evidence="4" key="1">
    <citation type="submission" date="2015-11" db="EMBL/GenBank/DDBJ databases">
        <title>Complete genome sequence of a polyethylene glycol-degrading strain Sphingopyxis terrae strain 203-1 (NBRC 15098).</title>
        <authorList>
            <person name="Yoshiyuki O."/>
            <person name="Shouta N."/>
            <person name="Nagata Y."/>
            <person name="Numata M."/>
            <person name="Tsuchikane K."/>
            <person name="Hosoyama A."/>
            <person name="Yamazoe A."/>
            <person name="Tsuda M."/>
            <person name="Fujita N."/>
            <person name="Kawai F."/>
        </authorList>
    </citation>
    <scope>NUCLEOTIDE SEQUENCE [LARGE SCALE GENOMIC DNA]</scope>
    <source>
        <strain evidence="4">203-1</strain>
    </source>
</reference>
<feature type="domain" description="Glycosyl transferase family 1" evidence="1">
    <location>
        <begin position="110"/>
        <end position="272"/>
    </location>
</feature>
<evidence type="ECO:0000313" key="3">
    <source>
        <dbReference type="EMBL" id="AMU95633.1"/>
    </source>
</evidence>
<dbReference type="STRING" id="1219058.AOA14_13545"/>
<dbReference type="InterPro" id="IPR001296">
    <property type="entry name" value="Glyco_trans_1"/>
</dbReference>
<protein>
    <recommendedName>
        <fullName evidence="5">Glycosyltransferase family 4 protein</fullName>
    </recommendedName>
</protein>
<dbReference type="PANTHER" id="PTHR12526:SF627">
    <property type="entry name" value="D-RHAMNOSYLTRANSFERASE WBPZ"/>
    <property type="match status" value="1"/>
</dbReference>
<dbReference type="Pfam" id="PF00534">
    <property type="entry name" value="Glycos_transf_1"/>
    <property type="match status" value="1"/>
</dbReference>
<proteinExistence type="predicted"/>
<accession>A0A142W0S1</accession>
<gene>
    <name evidence="3" type="ORF">AOA14_13545</name>
</gene>
<evidence type="ECO:0000313" key="4">
    <source>
        <dbReference type="Proteomes" id="UP000076234"/>
    </source>
</evidence>
<feature type="domain" description="Glycosyltransferase subfamily 4-like N-terminal" evidence="2">
    <location>
        <begin position="2"/>
        <end position="94"/>
    </location>
</feature>
<dbReference type="Pfam" id="PF13579">
    <property type="entry name" value="Glyco_trans_4_4"/>
    <property type="match status" value="1"/>
</dbReference>
<dbReference type="GO" id="GO:0016757">
    <property type="term" value="F:glycosyltransferase activity"/>
    <property type="evidence" value="ECO:0007669"/>
    <property type="project" value="InterPro"/>
</dbReference>
<reference evidence="3 4" key="2">
    <citation type="journal article" date="2016" name="Genome Announc.">
        <title>Complete Genome Sequence of Sphingopyxis terrae Strain 203-1 (NBRC 111660), a Polyethylene Glycol Degrader.</title>
        <authorList>
            <person name="Ohtsubo Y."/>
            <person name="Nonoyama S."/>
            <person name="Nagata Y."/>
            <person name="Numata M."/>
            <person name="Tsuchikane K."/>
            <person name="Hosoyama A."/>
            <person name="Yamazoe A."/>
            <person name="Tsuda M."/>
            <person name="Fujita N."/>
            <person name="Kawai F."/>
        </authorList>
    </citation>
    <scope>NUCLEOTIDE SEQUENCE [LARGE SCALE GENOMIC DNA]</scope>
    <source>
        <strain evidence="3 4">203-1</strain>
    </source>
</reference>
<name>A0A142W0S1_9SPHN</name>
<organism evidence="3 4">
    <name type="scientific">Sphingopyxis terrae subsp. terrae NBRC 15098</name>
    <dbReference type="NCBI Taxonomy" id="1219058"/>
    <lineage>
        <taxon>Bacteria</taxon>
        <taxon>Pseudomonadati</taxon>
        <taxon>Pseudomonadota</taxon>
        <taxon>Alphaproteobacteria</taxon>
        <taxon>Sphingomonadales</taxon>
        <taxon>Sphingomonadaceae</taxon>
        <taxon>Sphingopyxis</taxon>
    </lineage>
</organism>
<sequence>MLRRFIRSLGPDVIVSFLPHVNVAAILAAMGTRVPVIACERTYPPLLAPPLPRSYRLLRRLTYPFAAALVAQTQGTADWLRRHVPRSQIAIIANPVLLPMTDAEPAVPPSLLADTSTRILLWVGRMDAGKRPELAIDAFASLADQYPDWTLVMLGNGQLKSALQASVSARGLEERIYLPGFAGNLGVWYERADIYIMSSSFEGFPNSLLEAMAHGLASVAFDVPTGPAELSHNGQRLLLLPDNDQTARLSSALRSLMADAGQRKNLSDRAREVTTTYSLDRILAQWAELLAGVTGDQVRGDQHSS</sequence>